<proteinExistence type="predicted"/>
<dbReference type="Proteomes" id="UP000283841">
    <property type="component" value="Unassembled WGS sequence"/>
</dbReference>
<gene>
    <name evidence="3" type="ORF">C8Q69DRAFT_474134</name>
</gene>
<dbReference type="Gene3D" id="3.40.50.1820">
    <property type="entry name" value="alpha/beta hydrolase"/>
    <property type="match status" value="1"/>
</dbReference>
<evidence type="ECO:0000256" key="1">
    <source>
        <dbReference type="SAM" id="MobiDB-lite"/>
    </source>
</evidence>
<feature type="domain" description="AB hydrolase-1" evidence="2">
    <location>
        <begin position="7"/>
        <end position="140"/>
    </location>
</feature>
<dbReference type="InterPro" id="IPR029058">
    <property type="entry name" value="AB_hydrolase_fold"/>
</dbReference>
<dbReference type="GeneID" id="39600384"/>
<dbReference type="Pfam" id="PF12697">
    <property type="entry name" value="Abhydrolase_6"/>
    <property type="match status" value="1"/>
</dbReference>
<dbReference type="EMBL" id="RCNU01000009">
    <property type="protein sequence ID" value="RWQ93598.1"/>
    <property type="molecule type" value="Genomic_DNA"/>
</dbReference>
<organism evidence="3 4">
    <name type="scientific">Byssochlamys spectabilis</name>
    <name type="common">Paecilomyces variotii</name>
    <dbReference type="NCBI Taxonomy" id="264951"/>
    <lineage>
        <taxon>Eukaryota</taxon>
        <taxon>Fungi</taxon>
        <taxon>Dikarya</taxon>
        <taxon>Ascomycota</taxon>
        <taxon>Pezizomycotina</taxon>
        <taxon>Eurotiomycetes</taxon>
        <taxon>Eurotiomycetidae</taxon>
        <taxon>Eurotiales</taxon>
        <taxon>Thermoascaceae</taxon>
        <taxon>Paecilomyces</taxon>
    </lineage>
</organism>
<sequence>MKKTLLLVFIHGFKGGDDTFVNFPEHLRALVSHALPNIEVVTAVYPKYETRGDLKECVGRFREWLQNKVIDLEVENHAPSPTVDPSVHVILVGHSMGGIVGGETLILLASEEPLPPPSSLSESSTADGKRAGRPTSVEPTTFMFPHIQGLMAFDTPFLGIAPGVVSYGAEGHLKTVATAYNTISEIASVFGFGGNNTSTTKTTSTTVQEQKSLPASTATAASADAAATPSWQRWGRYAMFAGAAGAAAAGGAAALYSQRDNLTAGWSWVTSHLAFVGCLARSEELRKRVSTLSNLYIERKIGSANFYTCLGRGAQSIPDPTHQGKSSISQKIIRSKDRTFCSLPPDVDEQPNRTDPGLIWIKATNDKSSNETTAHISMFSPKDNPAFYSLAHQAAHLVTEWVDKPWYATATRERKKENISTANAAEDELIDSDDVVIIE</sequence>
<dbReference type="PANTHER" id="PTHR47842:SF1">
    <property type="entry name" value="DUF676 DOMAIN-CONTAINING PROTEIN"/>
    <property type="match status" value="1"/>
</dbReference>
<protein>
    <recommendedName>
        <fullName evidence="2">AB hydrolase-1 domain-containing protein</fullName>
    </recommendedName>
</protein>
<keyword evidence="4" id="KW-1185">Reference proteome</keyword>
<comment type="caution">
    <text evidence="3">The sequence shown here is derived from an EMBL/GenBank/DDBJ whole genome shotgun (WGS) entry which is preliminary data.</text>
</comment>
<reference evidence="3 4" key="1">
    <citation type="journal article" date="2018" name="Front. Microbiol.">
        <title>Genomic and genetic insights into a cosmopolitan fungus, Paecilomyces variotii (Eurotiales).</title>
        <authorList>
            <person name="Urquhart A.S."/>
            <person name="Mondo S.J."/>
            <person name="Makela M.R."/>
            <person name="Hane J.K."/>
            <person name="Wiebenga A."/>
            <person name="He G."/>
            <person name="Mihaltcheva S."/>
            <person name="Pangilinan J."/>
            <person name="Lipzen A."/>
            <person name="Barry K."/>
            <person name="de Vries R.P."/>
            <person name="Grigoriev I.V."/>
            <person name="Idnurm A."/>
        </authorList>
    </citation>
    <scope>NUCLEOTIDE SEQUENCE [LARGE SCALE GENOMIC DNA]</scope>
    <source>
        <strain evidence="3 4">CBS 101075</strain>
    </source>
</reference>
<dbReference type="InterPro" id="IPR000073">
    <property type="entry name" value="AB_hydrolase_1"/>
</dbReference>
<dbReference type="AlphaFoldDB" id="A0A443HP55"/>
<name>A0A443HP55_BYSSP</name>
<accession>A0A443HP55</accession>
<dbReference type="PANTHER" id="PTHR47842">
    <property type="entry name" value="EXPRESSED PROTEIN"/>
    <property type="match status" value="1"/>
</dbReference>
<dbReference type="VEuPathDB" id="FungiDB:C8Q69DRAFT_474134"/>
<evidence type="ECO:0000313" key="4">
    <source>
        <dbReference type="Proteomes" id="UP000283841"/>
    </source>
</evidence>
<dbReference type="SUPFAM" id="SSF53474">
    <property type="entry name" value="alpha/beta-Hydrolases"/>
    <property type="match status" value="1"/>
</dbReference>
<dbReference type="RefSeq" id="XP_028483243.1">
    <property type="nucleotide sequence ID" value="XM_028631107.1"/>
</dbReference>
<feature type="region of interest" description="Disordered" evidence="1">
    <location>
        <begin position="111"/>
        <end position="137"/>
    </location>
</feature>
<evidence type="ECO:0000313" key="3">
    <source>
        <dbReference type="EMBL" id="RWQ93598.1"/>
    </source>
</evidence>
<evidence type="ECO:0000259" key="2">
    <source>
        <dbReference type="Pfam" id="PF12697"/>
    </source>
</evidence>
<dbReference type="STRING" id="264951.A0A443HP55"/>